<dbReference type="EMBL" id="QXNG01000045">
    <property type="protein sequence ID" value="THA15710.1"/>
    <property type="molecule type" value="Genomic_DNA"/>
</dbReference>
<evidence type="ECO:0000313" key="1">
    <source>
        <dbReference type="EMBL" id="THA15710.1"/>
    </source>
</evidence>
<organism evidence="1 2">
    <name type="scientific">Rodentibacter pneumotropicus</name>
    <dbReference type="NCBI Taxonomy" id="758"/>
    <lineage>
        <taxon>Bacteria</taxon>
        <taxon>Pseudomonadati</taxon>
        <taxon>Pseudomonadota</taxon>
        <taxon>Gammaproteobacteria</taxon>
        <taxon>Pasteurellales</taxon>
        <taxon>Pasteurellaceae</taxon>
        <taxon>Rodentibacter</taxon>
    </lineage>
</organism>
<accession>A0A4S2PEX7</accession>
<dbReference type="Proteomes" id="UP000310576">
    <property type="component" value="Unassembled WGS sequence"/>
</dbReference>
<name>A0A4S2PEX7_9PAST</name>
<protein>
    <submittedName>
        <fullName evidence="1">Uncharacterized protein</fullName>
    </submittedName>
</protein>
<comment type="caution">
    <text evidence="1">The sequence shown here is derived from an EMBL/GenBank/DDBJ whole genome shotgun (WGS) entry which is preliminary data.</text>
</comment>
<proteinExistence type="predicted"/>
<evidence type="ECO:0000313" key="2">
    <source>
        <dbReference type="Proteomes" id="UP000310576"/>
    </source>
</evidence>
<dbReference type="RefSeq" id="WP_136124868.1">
    <property type="nucleotide sequence ID" value="NZ_CAJUGY010000004.1"/>
</dbReference>
<sequence length="97" mass="10951">MKKTVTYAFLTETDFIRIGYIYDDEANATMAPIYTIGDPWIKGYIDLGSSPMISANNYFNTSPQAHILVTGQAHGGGINVYKYNPEKMELKKIWVTH</sequence>
<dbReference type="AlphaFoldDB" id="A0A4S2PEX7"/>
<reference evidence="1 2" key="1">
    <citation type="journal article" date="2019" name="Vet. Microbiol.">
        <title>Development of multi locus sequence typing (MLST) of Rodentibacter pneumotropicus.</title>
        <authorList>
            <person name="Adhikary S."/>
            <person name="Bisgaard M."/>
            <person name="Boot R."/>
            <person name="Benga L."/>
            <person name="Nicklas W."/>
            <person name="Christensen H."/>
        </authorList>
    </citation>
    <scope>NUCLEOTIDE SEQUENCE [LARGE SCALE GENOMIC DNA]</scope>
    <source>
        <strain evidence="1 2">1596_07</strain>
    </source>
</reference>
<gene>
    <name evidence="1" type="ORF">D3M76_04665</name>
</gene>